<sequence length="92" mass="10305">MVTAVSWGCHIATGKPWAGKLVTQGVVIYVVGEGCTRSLVRDDMRAMGFDVNKKFTRWLDKLEKDGLIAFEGERITPLSQRNKAGDVYDRFP</sequence>
<dbReference type="Pfam" id="PF13481">
    <property type="entry name" value="AAA_25"/>
    <property type="match status" value="1"/>
</dbReference>
<dbReference type="Proteomes" id="UP001269968">
    <property type="component" value="Unassembled WGS sequence"/>
</dbReference>
<organism evidence="1 2">
    <name type="scientific">Pectobacterium brasiliense</name>
    <dbReference type="NCBI Taxonomy" id="180957"/>
    <lineage>
        <taxon>Bacteria</taxon>
        <taxon>Pseudomonadati</taxon>
        <taxon>Pseudomonadota</taxon>
        <taxon>Gammaproteobacteria</taxon>
        <taxon>Enterobacterales</taxon>
        <taxon>Pectobacteriaceae</taxon>
        <taxon>Pectobacterium</taxon>
    </lineage>
</organism>
<name>A0AAW9H9Q0_9GAMM</name>
<protein>
    <submittedName>
        <fullName evidence="1">Uncharacterized protein</fullName>
    </submittedName>
</protein>
<gene>
    <name evidence="1" type="ORF">SOV92_05135</name>
</gene>
<proteinExistence type="predicted"/>
<reference evidence="1" key="1">
    <citation type="submission" date="2023-11" db="EMBL/GenBank/DDBJ databases">
        <title>Comparative genomics revealed phylogeny of phytopathogenic Pectobacterium aroidearum based on whole-genome sequencing and function of putative horizontal acquire islands in P. aroidearum PccS1.</title>
        <authorList>
            <person name="Fan J."/>
            <person name="Yang L."/>
        </authorList>
    </citation>
    <scope>NUCLEOTIDE SEQUENCE</scope>
    <source>
        <strain evidence="1">NJAU140</strain>
    </source>
</reference>
<evidence type="ECO:0000313" key="1">
    <source>
        <dbReference type="EMBL" id="MDY4377228.1"/>
    </source>
</evidence>
<comment type="caution">
    <text evidence="1">The sequence shown here is derived from an EMBL/GenBank/DDBJ whole genome shotgun (WGS) entry which is preliminary data.</text>
</comment>
<dbReference type="EMBL" id="JAXHOZ010000022">
    <property type="protein sequence ID" value="MDY4377228.1"/>
    <property type="molecule type" value="Genomic_DNA"/>
</dbReference>
<dbReference type="AlphaFoldDB" id="A0AAW9H9Q0"/>
<evidence type="ECO:0000313" key="2">
    <source>
        <dbReference type="Proteomes" id="UP001269968"/>
    </source>
</evidence>
<accession>A0AAW9H9Q0</accession>